<dbReference type="Proteomes" id="UP000694865">
    <property type="component" value="Unplaced"/>
</dbReference>
<evidence type="ECO:0000313" key="4">
    <source>
        <dbReference type="Proteomes" id="UP000694865"/>
    </source>
</evidence>
<dbReference type="SUPFAM" id="SSF55008">
    <property type="entry name" value="HMA, heavy metal-associated domain"/>
    <property type="match status" value="3"/>
</dbReference>
<dbReference type="InterPro" id="IPR017969">
    <property type="entry name" value="Heavy-metal-associated_CS"/>
</dbReference>
<evidence type="ECO:0000256" key="2">
    <source>
        <dbReference type="ARBA" id="ARBA00022796"/>
    </source>
</evidence>
<protein>
    <submittedName>
        <fullName evidence="5">Copper-transporting ATPase 1-like</fullName>
    </submittedName>
</protein>
<dbReference type="PROSITE" id="PS01047">
    <property type="entry name" value="HMA_1"/>
    <property type="match status" value="1"/>
</dbReference>
<keyword evidence="2" id="KW-0406">Ion transport</keyword>
<keyword evidence="2" id="KW-0813">Transport</keyword>
<dbReference type="Gene3D" id="3.30.70.100">
    <property type="match status" value="3"/>
</dbReference>
<proteinExistence type="predicted"/>
<keyword evidence="2" id="KW-0187">Copper transport</keyword>
<sequence length="247" mass="27776">MSHLDSVAVIRVRGMKSVLHAEAIKSTLTGQPGVKEVSAFLNENQIHVIYRSDYTTTKFLQDSIAGIRYDSLVVMDKPRIMYNRPMQYNRMLPPKTANIYVHGIMCLSCVAAIQRQLTKQDGVRSADVSLKKKRAQIEYFPDQVSHQDLQELIHSMGYDARMEDQVELEICALSIEVPTCASVVLRHEKELMKREGIESVHISFMTGKAEVKYNPAVLDPSQIAEMVGYKSTVDEVELGGTLELMVA</sequence>
<dbReference type="GeneID" id="102809925"/>
<dbReference type="InterPro" id="IPR036163">
    <property type="entry name" value="HMA_dom_sf"/>
</dbReference>
<evidence type="ECO:0000256" key="1">
    <source>
        <dbReference type="ARBA" id="ARBA00022723"/>
    </source>
</evidence>
<keyword evidence="4" id="KW-1185">Reference proteome</keyword>
<feature type="domain" description="HMA" evidence="3">
    <location>
        <begin position="95"/>
        <end position="161"/>
    </location>
</feature>
<dbReference type="PANTHER" id="PTHR46594:SF4">
    <property type="entry name" value="P-TYPE CATION-TRANSPORTING ATPASE"/>
    <property type="match status" value="1"/>
</dbReference>
<dbReference type="CDD" id="cd00371">
    <property type="entry name" value="HMA"/>
    <property type="match status" value="2"/>
</dbReference>
<reference evidence="5" key="1">
    <citation type="submission" date="2025-08" db="UniProtKB">
        <authorList>
            <consortium name="RefSeq"/>
        </authorList>
    </citation>
    <scope>IDENTIFICATION</scope>
    <source>
        <tissue evidence="5">Testes</tissue>
    </source>
</reference>
<dbReference type="Pfam" id="PF00403">
    <property type="entry name" value="HMA"/>
    <property type="match status" value="2"/>
</dbReference>
<name>A0ABM0MQS2_SACKO</name>
<dbReference type="PRINTS" id="PR00942">
    <property type="entry name" value="CUATPASEI"/>
</dbReference>
<keyword evidence="1" id="KW-0479">Metal-binding</keyword>
<organism evidence="4 5">
    <name type="scientific">Saccoglossus kowalevskii</name>
    <name type="common">Acorn worm</name>
    <dbReference type="NCBI Taxonomy" id="10224"/>
    <lineage>
        <taxon>Eukaryota</taxon>
        <taxon>Metazoa</taxon>
        <taxon>Hemichordata</taxon>
        <taxon>Enteropneusta</taxon>
        <taxon>Harrimaniidae</taxon>
        <taxon>Saccoglossus</taxon>
    </lineage>
</organism>
<dbReference type="RefSeq" id="XP_006822363.1">
    <property type="nucleotide sequence ID" value="XM_006822300.1"/>
</dbReference>
<accession>A0ABM0MQS2</accession>
<keyword evidence="2" id="KW-0186">Copper</keyword>
<evidence type="ECO:0000313" key="5">
    <source>
        <dbReference type="RefSeq" id="XP_006822363.1"/>
    </source>
</evidence>
<gene>
    <name evidence="5" type="primary">LOC102809925</name>
</gene>
<feature type="domain" description="HMA" evidence="3">
    <location>
        <begin position="169"/>
        <end position="235"/>
    </location>
</feature>
<dbReference type="PANTHER" id="PTHR46594">
    <property type="entry name" value="P-TYPE CATION-TRANSPORTING ATPASE"/>
    <property type="match status" value="1"/>
</dbReference>
<evidence type="ECO:0000259" key="3">
    <source>
        <dbReference type="PROSITE" id="PS50846"/>
    </source>
</evidence>
<dbReference type="InterPro" id="IPR006121">
    <property type="entry name" value="HMA_dom"/>
</dbReference>
<dbReference type="PROSITE" id="PS50846">
    <property type="entry name" value="HMA_2"/>
    <property type="match status" value="2"/>
</dbReference>